<proteinExistence type="predicted"/>
<dbReference type="RefSeq" id="WP_003012319.1">
    <property type="nucleotide sequence ID" value="NZ_CP068082.1"/>
</dbReference>
<organism evidence="1 2">
    <name type="scientific">Sphingobacterium spiritivorum</name>
    <name type="common">Flavobacterium spiritivorum</name>
    <dbReference type="NCBI Taxonomy" id="258"/>
    <lineage>
        <taxon>Bacteria</taxon>
        <taxon>Pseudomonadati</taxon>
        <taxon>Bacteroidota</taxon>
        <taxon>Sphingobacteriia</taxon>
        <taxon>Sphingobacteriales</taxon>
        <taxon>Sphingobacteriaceae</taxon>
        <taxon>Sphingobacterium</taxon>
    </lineage>
</organism>
<dbReference type="AlphaFoldDB" id="A0A380BSD1"/>
<sequence length="149" mass="17345">MRKYIFALGLFWIIPFLGLAQSPDKDLPYIRKFVHDLSVDSIATDVLLSQYVTVNKEVDDDYLDYLVVSLDEVRLNIQNKNINEIEYLNWNQIPKKETRDIDPEGLDVNSMYFLKYKGRQVVALYLENGKIASFTLVSKGNRTAHFVTY</sequence>
<gene>
    <name evidence="1" type="ORF">NCTC11388_01646</name>
</gene>
<name>A0A380BSD1_SPHSI</name>
<evidence type="ECO:0000313" key="2">
    <source>
        <dbReference type="Proteomes" id="UP000254893"/>
    </source>
</evidence>
<protein>
    <submittedName>
        <fullName evidence="1">Uncharacterized protein</fullName>
    </submittedName>
</protein>
<accession>A0A380BSD1</accession>
<dbReference type="Proteomes" id="UP000254893">
    <property type="component" value="Unassembled WGS sequence"/>
</dbReference>
<dbReference type="EMBL" id="UGYW01000002">
    <property type="protein sequence ID" value="SUJ06250.1"/>
    <property type="molecule type" value="Genomic_DNA"/>
</dbReference>
<evidence type="ECO:0000313" key="1">
    <source>
        <dbReference type="EMBL" id="SUJ06250.1"/>
    </source>
</evidence>
<reference evidence="1 2" key="1">
    <citation type="submission" date="2018-06" db="EMBL/GenBank/DDBJ databases">
        <authorList>
            <consortium name="Pathogen Informatics"/>
            <person name="Doyle S."/>
        </authorList>
    </citation>
    <scope>NUCLEOTIDE SEQUENCE [LARGE SCALE GENOMIC DNA]</scope>
    <source>
        <strain evidence="1 2">NCTC11388</strain>
    </source>
</reference>